<comment type="similarity">
    <text evidence="2">Belongs to the PBP/GOBP family.</text>
</comment>
<dbReference type="Proteomes" id="UP000625711">
    <property type="component" value="Unassembled WGS sequence"/>
</dbReference>
<dbReference type="CDD" id="cd23992">
    <property type="entry name" value="PBP_GOBP"/>
    <property type="match status" value="1"/>
</dbReference>
<dbReference type="EMBL" id="JAACXV010013771">
    <property type="protein sequence ID" value="KAF7272400.1"/>
    <property type="molecule type" value="Genomic_DNA"/>
</dbReference>
<dbReference type="Gene3D" id="1.10.238.20">
    <property type="entry name" value="Pheromone/general odorant binding protein domain"/>
    <property type="match status" value="1"/>
</dbReference>
<name>A0A834MAB4_RHYFE</name>
<reference evidence="6" key="1">
    <citation type="submission" date="2020-08" db="EMBL/GenBank/DDBJ databases">
        <title>Genome sequencing and assembly of the red palm weevil Rhynchophorus ferrugineus.</title>
        <authorList>
            <person name="Dias G.B."/>
            <person name="Bergman C.M."/>
            <person name="Manee M."/>
        </authorList>
    </citation>
    <scope>NUCLEOTIDE SEQUENCE</scope>
    <source>
        <strain evidence="6">AA-2017</strain>
        <tissue evidence="6">Whole larva</tissue>
    </source>
</reference>
<evidence type="ECO:0000256" key="5">
    <source>
        <dbReference type="SAM" id="SignalP"/>
    </source>
</evidence>
<keyword evidence="4 5" id="KW-0732">Signal</keyword>
<comment type="caution">
    <text evidence="6">The sequence shown here is derived from an EMBL/GenBank/DDBJ whole genome shotgun (WGS) entry which is preliminary data.</text>
</comment>
<accession>A0A834MAB4</accession>
<evidence type="ECO:0000313" key="6">
    <source>
        <dbReference type="EMBL" id="KAF7272400.1"/>
    </source>
</evidence>
<dbReference type="PANTHER" id="PTHR11857:SF43">
    <property type="entry name" value="GEO07291P1-RELATED"/>
    <property type="match status" value="1"/>
</dbReference>
<evidence type="ECO:0000256" key="4">
    <source>
        <dbReference type="ARBA" id="ARBA00022729"/>
    </source>
</evidence>
<dbReference type="InterPro" id="IPR006170">
    <property type="entry name" value="PBP/GOBP"/>
</dbReference>
<keyword evidence="7" id="KW-1185">Reference proteome</keyword>
<dbReference type="SUPFAM" id="SSF47565">
    <property type="entry name" value="Insect pheromone/odorant-binding proteins"/>
    <property type="match status" value="1"/>
</dbReference>
<dbReference type="GO" id="GO:0007608">
    <property type="term" value="P:sensory perception of smell"/>
    <property type="evidence" value="ECO:0007669"/>
    <property type="project" value="TreeGrafter"/>
</dbReference>
<evidence type="ECO:0000256" key="1">
    <source>
        <dbReference type="ARBA" id="ARBA00004613"/>
    </source>
</evidence>
<dbReference type="AlphaFoldDB" id="A0A834MAB4"/>
<dbReference type="SMART" id="SM00708">
    <property type="entry name" value="PhBP"/>
    <property type="match status" value="1"/>
</dbReference>
<keyword evidence="3" id="KW-0964">Secreted</keyword>
<dbReference type="PANTHER" id="PTHR11857">
    <property type="entry name" value="ODORANT BINDING PROTEIN-RELATED"/>
    <property type="match status" value="1"/>
</dbReference>
<feature type="signal peptide" evidence="5">
    <location>
        <begin position="1"/>
        <end position="19"/>
    </location>
</feature>
<organism evidence="6 7">
    <name type="scientific">Rhynchophorus ferrugineus</name>
    <name type="common">Red palm weevil</name>
    <name type="synonym">Curculio ferrugineus</name>
    <dbReference type="NCBI Taxonomy" id="354439"/>
    <lineage>
        <taxon>Eukaryota</taxon>
        <taxon>Metazoa</taxon>
        <taxon>Ecdysozoa</taxon>
        <taxon>Arthropoda</taxon>
        <taxon>Hexapoda</taxon>
        <taxon>Insecta</taxon>
        <taxon>Pterygota</taxon>
        <taxon>Neoptera</taxon>
        <taxon>Endopterygota</taxon>
        <taxon>Coleoptera</taxon>
        <taxon>Polyphaga</taxon>
        <taxon>Cucujiformia</taxon>
        <taxon>Curculionidae</taxon>
        <taxon>Dryophthorinae</taxon>
        <taxon>Rhynchophorus</taxon>
    </lineage>
</organism>
<comment type="subcellular location">
    <subcellularLocation>
        <location evidence="1">Secreted</location>
    </subcellularLocation>
</comment>
<dbReference type="InterPro" id="IPR036728">
    <property type="entry name" value="PBP_GOBP_sf"/>
</dbReference>
<evidence type="ECO:0000256" key="3">
    <source>
        <dbReference type="ARBA" id="ARBA00022525"/>
    </source>
</evidence>
<dbReference type="Pfam" id="PF01395">
    <property type="entry name" value="PBP_GOBP"/>
    <property type="match status" value="1"/>
</dbReference>
<gene>
    <name evidence="6" type="ORF">GWI33_014827</name>
</gene>
<feature type="chain" id="PRO_5032941137" evidence="5">
    <location>
        <begin position="20"/>
        <end position="135"/>
    </location>
</feature>
<dbReference type="GO" id="GO:0005549">
    <property type="term" value="F:odorant binding"/>
    <property type="evidence" value="ECO:0007669"/>
    <property type="project" value="InterPro"/>
</dbReference>
<dbReference type="OrthoDB" id="8194670at2759"/>
<sequence length="135" mass="14991">MQSVLVGFVFVGLIIAVQCQLPAEAREQLLGHHNACVGQTGVDQNLVNQARQGTFQDDPRLRAFAFCMSRRLGFQNESGQIQREVVRQRLAGLLGADVANQLVTTCLMDRTTPEETASAAFRCYYETTPTRIVIF</sequence>
<evidence type="ECO:0000256" key="2">
    <source>
        <dbReference type="ARBA" id="ARBA00008098"/>
    </source>
</evidence>
<protein>
    <submittedName>
        <fullName evidence="6">Uncharacterized protein</fullName>
    </submittedName>
</protein>
<proteinExistence type="inferred from homology"/>
<evidence type="ECO:0000313" key="7">
    <source>
        <dbReference type="Proteomes" id="UP000625711"/>
    </source>
</evidence>
<dbReference type="GO" id="GO:0005615">
    <property type="term" value="C:extracellular space"/>
    <property type="evidence" value="ECO:0007669"/>
    <property type="project" value="TreeGrafter"/>
</dbReference>